<organism evidence="3 4">
    <name type="scientific">Candidatus Pullilachnospira stercoravium</name>
    <dbReference type="NCBI Taxonomy" id="2840913"/>
    <lineage>
        <taxon>Bacteria</taxon>
        <taxon>Bacillati</taxon>
        <taxon>Bacillota</taxon>
        <taxon>Clostridia</taxon>
        <taxon>Lachnospirales</taxon>
        <taxon>Lachnospiraceae</taxon>
        <taxon>Lachnospiraceae incertae sedis</taxon>
        <taxon>Candidatus Pullilachnospira</taxon>
    </lineage>
</organism>
<dbReference type="InterPro" id="IPR001387">
    <property type="entry name" value="Cro/C1-type_HTH"/>
</dbReference>
<reference evidence="3" key="2">
    <citation type="journal article" date="2021" name="PeerJ">
        <title>Extensive microbial diversity within the chicken gut microbiome revealed by metagenomics and culture.</title>
        <authorList>
            <person name="Gilroy R."/>
            <person name="Ravi A."/>
            <person name="Getino M."/>
            <person name="Pursley I."/>
            <person name="Horton D.L."/>
            <person name="Alikhan N.F."/>
            <person name="Baker D."/>
            <person name="Gharbi K."/>
            <person name="Hall N."/>
            <person name="Watson M."/>
            <person name="Adriaenssens E.M."/>
            <person name="Foster-Nyarko E."/>
            <person name="Jarju S."/>
            <person name="Secka A."/>
            <person name="Antonio M."/>
            <person name="Oren A."/>
            <person name="Chaudhuri R.R."/>
            <person name="La Ragione R."/>
            <person name="Hildebrand F."/>
            <person name="Pallen M.J."/>
        </authorList>
    </citation>
    <scope>NUCLEOTIDE SEQUENCE</scope>
    <source>
        <strain evidence="3">ChiBcec2-4451</strain>
    </source>
</reference>
<dbReference type="EMBL" id="DVON01000213">
    <property type="protein sequence ID" value="HIV13509.1"/>
    <property type="molecule type" value="Genomic_DNA"/>
</dbReference>
<protein>
    <submittedName>
        <fullName evidence="3">Helix-turn-helix domain-containing protein</fullName>
    </submittedName>
</protein>
<feature type="region of interest" description="Disordered" evidence="1">
    <location>
        <begin position="75"/>
        <end position="97"/>
    </location>
</feature>
<sequence>MISYEPMWKTMKRKGISQYKLLKRGIDHRTLNTLKHGGNITMRTLENICRILDCEAGEVVAFVEDNCVMERVKTGTARSAAAQNDQEGSETAGSDRV</sequence>
<gene>
    <name evidence="3" type="ORF">IAA63_10275</name>
</gene>
<evidence type="ECO:0000313" key="4">
    <source>
        <dbReference type="Proteomes" id="UP000886723"/>
    </source>
</evidence>
<evidence type="ECO:0000256" key="1">
    <source>
        <dbReference type="SAM" id="MobiDB-lite"/>
    </source>
</evidence>
<evidence type="ECO:0000259" key="2">
    <source>
        <dbReference type="Pfam" id="PF13443"/>
    </source>
</evidence>
<dbReference type="Pfam" id="PF13443">
    <property type="entry name" value="HTH_26"/>
    <property type="match status" value="1"/>
</dbReference>
<feature type="compositionally biased region" description="Polar residues" evidence="1">
    <location>
        <begin position="81"/>
        <end position="97"/>
    </location>
</feature>
<accession>A0A9D1NWT9</accession>
<proteinExistence type="predicted"/>
<dbReference type="SUPFAM" id="SSF47413">
    <property type="entry name" value="lambda repressor-like DNA-binding domains"/>
    <property type="match status" value="1"/>
</dbReference>
<evidence type="ECO:0000313" key="3">
    <source>
        <dbReference type="EMBL" id="HIV13509.1"/>
    </source>
</evidence>
<dbReference type="Proteomes" id="UP000886723">
    <property type="component" value="Unassembled WGS sequence"/>
</dbReference>
<feature type="domain" description="HTH cro/C1-type" evidence="2">
    <location>
        <begin position="8"/>
        <end position="65"/>
    </location>
</feature>
<dbReference type="InterPro" id="IPR010982">
    <property type="entry name" value="Lambda_DNA-bd_dom_sf"/>
</dbReference>
<reference evidence="3" key="1">
    <citation type="submission" date="2020-10" db="EMBL/GenBank/DDBJ databases">
        <authorList>
            <person name="Gilroy R."/>
        </authorList>
    </citation>
    <scope>NUCLEOTIDE SEQUENCE</scope>
    <source>
        <strain evidence="3">ChiBcec2-4451</strain>
    </source>
</reference>
<dbReference type="GO" id="GO:0003677">
    <property type="term" value="F:DNA binding"/>
    <property type="evidence" value="ECO:0007669"/>
    <property type="project" value="InterPro"/>
</dbReference>
<name>A0A9D1NWT9_9FIRM</name>
<comment type="caution">
    <text evidence="3">The sequence shown here is derived from an EMBL/GenBank/DDBJ whole genome shotgun (WGS) entry which is preliminary data.</text>
</comment>
<dbReference type="AlphaFoldDB" id="A0A9D1NWT9"/>